<protein>
    <recommendedName>
        <fullName evidence="1">MAM domain-containing protein</fullName>
    </recommendedName>
</protein>
<dbReference type="EMBL" id="JAFJMO010000001">
    <property type="protein sequence ID" value="KAJ8289307.1"/>
    <property type="molecule type" value="Genomic_DNA"/>
</dbReference>
<accession>A0A9Q1E485</accession>
<evidence type="ECO:0000313" key="2">
    <source>
        <dbReference type="EMBL" id="KAJ8289307.1"/>
    </source>
</evidence>
<dbReference type="Proteomes" id="UP001152803">
    <property type="component" value="Unassembled WGS sequence"/>
</dbReference>
<dbReference type="SUPFAM" id="SSF49899">
    <property type="entry name" value="Concanavalin A-like lectins/glucanases"/>
    <property type="match status" value="1"/>
</dbReference>
<feature type="domain" description="MAM" evidence="1">
    <location>
        <begin position="37"/>
        <end position="73"/>
    </location>
</feature>
<evidence type="ECO:0000259" key="1">
    <source>
        <dbReference type="PROSITE" id="PS50060"/>
    </source>
</evidence>
<reference evidence="2" key="1">
    <citation type="journal article" date="2023" name="Science">
        <title>Genome structures resolve the early diversification of teleost fishes.</title>
        <authorList>
            <person name="Parey E."/>
            <person name="Louis A."/>
            <person name="Montfort J."/>
            <person name="Bouchez O."/>
            <person name="Roques C."/>
            <person name="Iampietro C."/>
            <person name="Lluch J."/>
            <person name="Castinel A."/>
            <person name="Donnadieu C."/>
            <person name="Desvignes T."/>
            <person name="Floi Bucao C."/>
            <person name="Jouanno E."/>
            <person name="Wen M."/>
            <person name="Mejri S."/>
            <person name="Dirks R."/>
            <person name="Jansen H."/>
            <person name="Henkel C."/>
            <person name="Chen W.J."/>
            <person name="Zahm M."/>
            <person name="Cabau C."/>
            <person name="Klopp C."/>
            <person name="Thompson A.W."/>
            <person name="Robinson-Rechavi M."/>
            <person name="Braasch I."/>
            <person name="Lecointre G."/>
            <person name="Bobe J."/>
            <person name="Postlethwait J.H."/>
            <person name="Berthelot C."/>
            <person name="Roest Crollius H."/>
            <person name="Guiguen Y."/>
        </authorList>
    </citation>
    <scope>NUCLEOTIDE SEQUENCE</scope>
    <source>
        <strain evidence="2">Concon-B</strain>
    </source>
</reference>
<proteinExistence type="predicted"/>
<dbReference type="GO" id="GO:0016020">
    <property type="term" value="C:membrane"/>
    <property type="evidence" value="ECO:0007669"/>
    <property type="project" value="InterPro"/>
</dbReference>
<evidence type="ECO:0000313" key="3">
    <source>
        <dbReference type="Proteomes" id="UP001152803"/>
    </source>
</evidence>
<gene>
    <name evidence="2" type="ORF">COCON_G00019660</name>
</gene>
<keyword evidence="3" id="KW-1185">Reference proteome</keyword>
<dbReference type="Gene3D" id="2.60.120.200">
    <property type="match status" value="1"/>
</dbReference>
<sequence>MDGMVMAVEITQSNHPSFGTEKRWIGCLAVRASGYTAGCTFDEDSSLCEYSQGEEDDFDWQLIHTYNSPMPAPTCCVKRDEGWWKMMEVMIPVFKSRASLLVTGAALGPPAAPAAILALTFPNDSCHFSRYDSTVAALGPPAAPAAILALTFPNDSGHACCHSGSNFSQR</sequence>
<name>A0A9Q1E485_CONCO</name>
<organism evidence="2 3">
    <name type="scientific">Conger conger</name>
    <name type="common">Conger eel</name>
    <name type="synonym">Muraena conger</name>
    <dbReference type="NCBI Taxonomy" id="82655"/>
    <lineage>
        <taxon>Eukaryota</taxon>
        <taxon>Metazoa</taxon>
        <taxon>Chordata</taxon>
        <taxon>Craniata</taxon>
        <taxon>Vertebrata</taxon>
        <taxon>Euteleostomi</taxon>
        <taxon>Actinopterygii</taxon>
        <taxon>Neopterygii</taxon>
        <taxon>Teleostei</taxon>
        <taxon>Anguilliformes</taxon>
        <taxon>Congridae</taxon>
        <taxon>Conger</taxon>
    </lineage>
</organism>
<dbReference type="AlphaFoldDB" id="A0A9Q1E485"/>
<dbReference type="OrthoDB" id="8934511at2759"/>
<dbReference type="PROSITE" id="PS50060">
    <property type="entry name" value="MAM_2"/>
    <property type="match status" value="1"/>
</dbReference>
<dbReference type="InterPro" id="IPR000998">
    <property type="entry name" value="MAM_dom"/>
</dbReference>
<dbReference type="InterPro" id="IPR013320">
    <property type="entry name" value="ConA-like_dom_sf"/>
</dbReference>
<comment type="caution">
    <text evidence="2">The sequence shown here is derived from an EMBL/GenBank/DDBJ whole genome shotgun (WGS) entry which is preliminary data.</text>
</comment>